<dbReference type="Pfam" id="PF00047">
    <property type="entry name" value="ig"/>
    <property type="match status" value="1"/>
</dbReference>
<name>A0A6J2T6Q0_DROLE</name>
<feature type="region of interest" description="Disordered" evidence="3">
    <location>
        <begin position="1306"/>
        <end position="1328"/>
    </location>
</feature>
<evidence type="ECO:0000256" key="5">
    <source>
        <dbReference type="SAM" id="SignalP"/>
    </source>
</evidence>
<dbReference type="OrthoDB" id="438268at2759"/>
<feature type="domain" description="Ig-like" evidence="6">
    <location>
        <begin position="343"/>
        <end position="423"/>
    </location>
</feature>
<dbReference type="PROSITE" id="PS50853">
    <property type="entry name" value="FN3"/>
    <property type="match status" value="1"/>
</dbReference>
<dbReference type="GO" id="GO:0048812">
    <property type="term" value="P:neuron projection morphogenesis"/>
    <property type="evidence" value="ECO:0007669"/>
    <property type="project" value="UniProtKB-ARBA"/>
</dbReference>
<feature type="region of interest" description="Disordered" evidence="3">
    <location>
        <begin position="1220"/>
        <end position="1275"/>
    </location>
</feature>
<dbReference type="GeneID" id="115621173"/>
<evidence type="ECO:0000313" key="9">
    <source>
        <dbReference type="RefSeq" id="XP_030370597.1"/>
    </source>
</evidence>
<keyword evidence="5" id="KW-0732">Signal</keyword>
<keyword evidence="4" id="KW-0812">Transmembrane</keyword>
<dbReference type="InterPro" id="IPR003961">
    <property type="entry name" value="FN3_dom"/>
</dbReference>
<dbReference type="InterPro" id="IPR013151">
    <property type="entry name" value="Immunoglobulin_dom"/>
</dbReference>
<feature type="compositionally biased region" description="Low complexity" evidence="3">
    <location>
        <begin position="1223"/>
        <end position="1232"/>
    </location>
</feature>
<keyword evidence="2" id="KW-0393">Immunoglobulin domain</keyword>
<organism evidence="8 9">
    <name type="scientific">Drosophila lebanonensis</name>
    <name type="common">Fruit fly</name>
    <name type="synonym">Scaptodrosophila lebanonensis</name>
    <dbReference type="NCBI Taxonomy" id="7225"/>
    <lineage>
        <taxon>Eukaryota</taxon>
        <taxon>Metazoa</taxon>
        <taxon>Ecdysozoa</taxon>
        <taxon>Arthropoda</taxon>
        <taxon>Hexapoda</taxon>
        <taxon>Insecta</taxon>
        <taxon>Pterygota</taxon>
        <taxon>Neoptera</taxon>
        <taxon>Endopterygota</taxon>
        <taxon>Diptera</taxon>
        <taxon>Brachycera</taxon>
        <taxon>Muscomorpha</taxon>
        <taxon>Ephydroidea</taxon>
        <taxon>Drosophilidae</taxon>
        <taxon>Scaptodrosophila</taxon>
    </lineage>
</organism>
<dbReference type="InterPro" id="IPR003598">
    <property type="entry name" value="Ig_sub2"/>
</dbReference>
<gene>
    <name evidence="9" type="primary">LOC115621173</name>
</gene>
<evidence type="ECO:0000259" key="6">
    <source>
        <dbReference type="PROSITE" id="PS50835"/>
    </source>
</evidence>
<evidence type="ECO:0000256" key="3">
    <source>
        <dbReference type="SAM" id="MobiDB-lite"/>
    </source>
</evidence>
<dbReference type="Gene3D" id="2.60.40.10">
    <property type="entry name" value="Immunoglobulins"/>
    <property type="match status" value="4"/>
</dbReference>
<reference evidence="9" key="1">
    <citation type="submission" date="2025-08" db="UniProtKB">
        <authorList>
            <consortium name="RefSeq"/>
        </authorList>
    </citation>
    <scope>IDENTIFICATION</scope>
    <source>
        <strain evidence="9">11010-0011.00</strain>
        <tissue evidence="9">Whole body</tissue>
    </source>
</reference>
<feature type="signal peptide" evidence="5">
    <location>
        <begin position="1"/>
        <end position="23"/>
    </location>
</feature>
<feature type="chain" id="PRO_5026669608" evidence="5">
    <location>
        <begin position="24"/>
        <end position="1328"/>
    </location>
</feature>
<protein>
    <submittedName>
        <fullName evidence="9">Uncharacterized protein LOC115621173</fullName>
    </submittedName>
</protein>
<evidence type="ECO:0000256" key="4">
    <source>
        <dbReference type="SAM" id="Phobius"/>
    </source>
</evidence>
<dbReference type="FunFam" id="2.60.40.10:FF:000032">
    <property type="entry name" value="palladin isoform X1"/>
    <property type="match status" value="1"/>
</dbReference>
<dbReference type="CDD" id="cd00063">
    <property type="entry name" value="FN3"/>
    <property type="match status" value="1"/>
</dbReference>
<dbReference type="SMART" id="SM00409">
    <property type="entry name" value="IG"/>
    <property type="match status" value="4"/>
</dbReference>
<keyword evidence="1" id="KW-1015">Disulfide bond</keyword>
<dbReference type="Pfam" id="PF13927">
    <property type="entry name" value="Ig_3"/>
    <property type="match status" value="2"/>
</dbReference>
<feature type="domain" description="Ig-like" evidence="6">
    <location>
        <begin position="49"/>
        <end position="149"/>
    </location>
</feature>
<dbReference type="InterPro" id="IPR036179">
    <property type="entry name" value="Ig-like_dom_sf"/>
</dbReference>
<feature type="domain" description="Ig-like" evidence="6">
    <location>
        <begin position="151"/>
        <end position="230"/>
    </location>
</feature>
<dbReference type="InterPro" id="IPR007110">
    <property type="entry name" value="Ig-like_dom"/>
</dbReference>
<feature type="compositionally biased region" description="Low complexity" evidence="3">
    <location>
        <begin position="1126"/>
        <end position="1146"/>
    </location>
</feature>
<dbReference type="InterPro" id="IPR036116">
    <property type="entry name" value="FN3_sf"/>
</dbReference>
<keyword evidence="4" id="KW-1133">Transmembrane helix</keyword>
<evidence type="ECO:0000259" key="7">
    <source>
        <dbReference type="PROSITE" id="PS50853"/>
    </source>
</evidence>
<feature type="region of interest" description="Disordered" evidence="3">
    <location>
        <begin position="1126"/>
        <end position="1159"/>
    </location>
</feature>
<dbReference type="CTD" id="43197"/>
<feature type="domain" description="Ig-like" evidence="6">
    <location>
        <begin position="252"/>
        <end position="326"/>
    </location>
</feature>
<dbReference type="SUPFAM" id="SSF49265">
    <property type="entry name" value="Fibronectin type III"/>
    <property type="match status" value="1"/>
</dbReference>
<feature type="domain" description="Fibronectin type-III" evidence="7">
    <location>
        <begin position="790"/>
        <end position="886"/>
    </location>
</feature>
<dbReference type="RefSeq" id="XP_030370597.1">
    <property type="nucleotide sequence ID" value="XM_030514737.1"/>
</dbReference>
<proteinExistence type="predicted"/>
<sequence length="1328" mass="147805">MFLFYNGRGFVILLIEILLLILSDDNGRLTKEPTTVAATQQKNTTTPKPSLQIKKHPVTRLTITKLHTPYFLPCQPLVHPDEYYQNNAFFCTWYRNDEAIEHLSIRKNDFFIYKNGTLRLPPNERASGVYHCKIESDEVAVISDSVTVEYPVLKRLTPGSQVSANISAYEGQPLALHCPMYSVPAAHISWYFGNESLANDNSVLILANGTLILRQLRLEHAGKYKCVALNQFANKGHRQYVWTLWIESSGQPPVSAAQLLPELQNATQYVPTSGSLVLQCRAVADFVAIEWWFQNSNNTLTKLSNNSVSYAIINASMVQHEGHYTCVTPLDRQTFHVLVTTAPRILNTLPVEVVSISLPITLSCRAEGNPRPTLTWYHNGAQLNSSYTRYISSNTLEIHSFDPEEEGIYQCFARNVAGEDHMTGEILLKQQLEQPNPLQNIRCYPHSFNAINVTFDSRIMESLFVVHIVRSNPHNWSSLPPMKLNHTSYVIISNALPAYRPFALITRVLFPTSEVRTRTLTQQRIYQSSLRSPPVTCCTQGLLLLSVHIKNDTFVFWSQAELETKKYFILQFSINHTHPHPEQLLKSPLIGTVAPVDLNEDIVRRQLTTIEPLNQTAATNVLRNAEHEVLDNEVDDMALELEEDIFSLVVDANVTGLLLQHFTRIKMRVLIITSENEYLGQDFRYVRWKIIENNTSAQSSMPFRLTTRESRMLAFQFQDSFNDTCVYECHLLIQMALKRKEEPKCKERTIMNSILLVNGLFANNSYNFHFYNCENHIFYGQIDVKTLPDPPGTINNSRLIVENGLKLVWDPPNQPNGQIHHYNIVWTLGNVTHETNVFKCNPCSYKFPNVSETDLIHVAVRVLGDTGVGAPMYFDLTRNNHHTLERERSSSNSEVYSGIAIGSMLSLMCVFGFALFIIFQRRRFKARQQGPTHLTTPTDINFGNLSNTVMPGDSAGGLSGSTLQQDCHEMQTLIPRSRYHIELLPEHTLEYQTSTSAAAVAGASSHPLPNGNGNGNIPSARRLEQESQMGSDGHELSIAGVHNLSQMPLCSGSPEAKSAQEAMLHDAKAFYIPYRHTPPNAVALQPASNKQQSSSLHANGAELEVAVPPSSLPLVSAMPGLGLGSSSARRSCSLSSSSTSSSSNGSKKQYHHTNFPKHSNSNDGICLLAEEESAATLTPTSEHEYVGATLTNGFKLPADMTTTNNKSSKTLEQPVSKLHFSRNNNSNNNNGSGQKGQTAVTQLKDRQQRQQQNSSQRSKPISFSHNTSSIVPANGPQKPLVAVNATSNATASATAAAAAATTSTMLHAKQPWPATTSVHRRAQVDPNG</sequence>
<feature type="compositionally biased region" description="Low complexity" evidence="3">
    <location>
        <begin position="1249"/>
        <end position="1258"/>
    </location>
</feature>
<dbReference type="Proteomes" id="UP000504634">
    <property type="component" value="Unplaced"/>
</dbReference>
<feature type="compositionally biased region" description="Polar residues" evidence="3">
    <location>
        <begin position="1259"/>
        <end position="1271"/>
    </location>
</feature>
<dbReference type="PANTHER" id="PTHR10075:SF14">
    <property type="entry name" value="CELL ADHESION MOLECULE DSCAM2-RELATED"/>
    <property type="match status" value="1"/>
</dbReference>
<evidence type="ECO:0000256" key="1">
    <source>
        <dbReference type="ARBA" id="ARBA00023157"/>
    </source>
</evidence>
<evidence type="ECO:0000313" key="8">
    <source>
        <dbReference type="Proteomes" id="UP000504634"/>
    </source>
</evidence>
<accession>A0A6J2T6Q0</accession>
<feature type="transmembrane region" description="Helical" evidence="4">
    <location>
        <begin position="895"/>
        <end position="919"/>
    </location>
</feature>
<dbReference type="InterPro" id="IPR003599">
    <property type="entry name" value="Ig_sub"/>
</dbReference>
<evidence type="ECO:0000256" key="2">
    <source>
        <dbReference type="ARBA" id="ARBA00023319"/>
    </source>
</evidence>
<dbReference type="PROSITE" id="PS50835">
    <property type="entry name" value="IG_LIKE"/>
    <property type="match status" value="4"/>
</dbReference>
<keyword evidence="4" id="KW-0472">Membrane</keyword>
<keyword evidence="8" id="KW-1185">Reference proteome</keyword>
<dbReference type="PANTHER" id="PTHR10075">
    <property type="entry name" value="BASIGIN RELATED"/>
    <property type="match status" value="1"/>
</dbReference>
<dbReference type="SMART" id="SM00408">
    <property type="entry name" value="IGc2"/>
    <property type="match status" value="2"/>
</dbReference>
<dbReference type="InterPro" id="IPR013783">
    <property type="entry name" value="Ig-like_fold"/>
</dbReference>
<dbReference type="SUPFAM" id="SSF48726">
    <property type="entry name" value="Immunoglobulin"/>
    <property type="match status" value="3"/>
</dbReference>